<evidence type="ECO:0000313" key="2">
    <source>
        <dbReference type="EMBL" id="MFJ6036450.1"/>
    </source>
</evidence>
<dbReference type="RefSeq" id="WP_030403968.1">
    <property type="nucleotide sequence ID" value="NZ_BBOK01000002.1"/>
</dbReference>
<name>A0ABW8H8S3_9ACTN</name>
<evidence type="ECO:0000256" key="1">
    <source>
        <dbReference type="SAM" id="MobiDB-lite"/>
    </source>
</evidence>
<gene>
    <name evidence="2" type="ORF">ACIQFM_09320</name>
</gene>
<dbReference type="InterPro" id="IPR021454">
    <property type="entry name" value="DUF3105"/>
</dbReference>
<feature type="region of interest" description="Disordered" evidence="1">
    <location>
        <begin position="1"/>
        <end position="24"/>
    </location>
</feature>
<dbReference type="Proteomes" id="UP001617907">
    <property type="component" value="Unassembled WGS sequence"/>
</dbReference>
<proteinExistence type="predicted"/>
<feature type="compositionally biased region" description="Polar residues" evidence="1">
    <location>
        <begin position="1"/>
        <end position="10"/>
    </location>
</feature>
<dbReference type="EMBL" id="JBIVPC010000004">
    <property type="protein sequence ID" value="MFJ6036450.1"/>
    <property type="molecule type" value="Genomic_DNA"/>
</dbReference>
<reference evidence="2 3" key="1">
    <citation type="submission" date="2024-10" db="EMBL/GenBank/DDBJ databases">
        <title>The Natural Products Discovery Center: Release of the First 8490 Sequenced Strains for Exploring Actinobacteria Biosynthetic Diversity.</title>
        <authorList>
            <person name="Kalkreuter E."/>
            <person name="Kautsar S.A."/>
            <person name="Yang D."/>
            <person name="Bader C.D."/>
            <person name="Teijaro C.N."/>
            <person name="Fluegel L."/>
            <person name="Davis C.M."/>
            <person name="Simpson J.R."/>
            <person name="Lauterbach L."/>
            <person name="Steele A.D."/>
            <person name="Gui C."/>
            <person name="Meng S."/>
            <person name="Li G."/>
            <person name="Viehrig K."/>
            <person name="Ye F."/>
            <person name="Su P."/>
            <person name="Kiefer A.F."/>
            <person name="Nichols A."/>
            <person name="Cepeda A.J."/>
            <person name="Yan W."/>
            <person name="Fan B."/>
            <person name="Jiang Y."/>
            <person name="Adhikari A."/>
            <person name="Zheng C.-J."/>
            <person name="Schuster L."/>
            <person name="Cowan T.M."/>
            <person name="Smanski M.J."/>
            <person name="Chevrette M.G."/>
            <person name="De Carvalho L.P.S."/>
            <person name="Shen B."/>
        </authorList>
    </citation>
    <scope>NUCLEOTIDE SEQUENCE [LARGE SCALE GENOMIC DNA]</scope>
    <source>
        <strain evidence="2 3">NPDC093086</strain>
    </source>
</reference>
<feature type="region of interest" description="Disordered" evidence="1">
    <location>
        <begin position="57"/>
        <end position="76"/>
    </location>
</feature>
<protein>
    <submittedName>
        <fullName evidence="2">DUF3105 domain-containing protein</fullName>
    </submittedName>
</protein>
<accession>A0ABW8H8S3</accession>
<keyword evidence="3" id="KW-1185">Reference proteome</keyword>
<dbReference type="GeneID" id="95506544"/>
<sequence>MGSAKKSSSTARQARIAEMRRAEEARDRRRRLLAIALSTVVVAGLVVGGVVLVRSQSDDSDGMESKGDGTKTSGKFVTGADGLRTWDGDLGRDHVTKKVTYPVEPPVGGDHNQVWMNCNGDVYTKPLNNENAVHSLEHGAVWVTYTDQASEADVEKLAAKVKKTPYSLMSPDDKQKDPIVLSAWGHQRTVTGADDPNVDAFFEKFVQGEQTPEPGAACTNGLSQ</sequence>
<evidence type="ECO:0000313" key="3">
    <source>
        <dbReference type="Proteomes" id="UP001617907"/>
    </source>
</evidence>
<feature type="compositionally biased region" description="Basic and acidic residues" evidence="1">
    <location>
        <begin position="15"/>
        <end position="24"/>
    </location>
</feature>
<dbReference type="Pfam" id="PF11303">
    <property type="entry name" value="DUF3105"/>
    <property type="match status" value="1"/>
</dbReference>
<comment type="caution">
    <text evidence="2">The sequence shown here is derived from an EMBL/GenBank/DDBJ whole genome shotgun (WGS) entry which is preliminary data.</text>
</comment>
<organism evidence="2 3">
    <name type="scientific">Streptomyces ardesiacus</name>
    <dbReference type="NCBI Taxonomy" id="285564"/>
    <lineage>
        <taxon>Bacteria</taxon>
        <taxon>Bacillati</taxon>
        <taxon>Actinomycetota</taxon>
        <taxon>Actinomycetes</taxon>
        <taxon>Kitasatosporales</taxon>
        <taxon>Streptomycetaceae</taxon>
        <taxon>Streptomyces</taxon>
    </lineage>
</organism>